<sequence>MHSAADCHARLSRAVDAMANAARRADRRKIGHALKQVAAADELDDYSLSFLYRAHDLVLELSEALTAVLEVHRGPATVHGCPESEERRNQPCRTICRLADVLLEARAARTMAIDAAEAWRRARHYLSGRVDEPVLVHVQEFKDGFLAIPVHVAIPEPAPVPTIETPTALVIDKATGAVTRWPLLPLPLLERQYRRYQSGQPMTFDDAS</sequence>
<comment type="caution">
    <text evidence="1">The sequence shown here is derived from an EMBL/GenBank/DDBJ whole genome shotgun (WGS) entry which is preliminary data.</text>
</comment>
<keyword evidence="2" id="KW-1185">Reference proteome</keyword>
<dbReference type="RefSeq" id="WP_344282115.1">
    <property type="nucleotide sequence ID" value="NZ_BAAAMR010000136.1"/>
</dbReference>
<protein>
    <submittedName>
        <fullName evidence="1">Uncharacterized protein</fullName>
    </submittedName>
</protein>
<dbReference type="EMBL" id="BAAAMR010000136">
    <property type="protein sequence ID" value="GAA2166481.1"/>
    <property type="molecule type" value="Genomic_DNA"/>
</dbReference>
<evidence type="ECO:0000313" key="1">
    <source>
        <dbReference type="EMBL" id="GAA2166481.1"/>
    </source>
</evidence>
<dbReference type="Proteomes" id="UP001501020">
    <property type="component" value="Unassembled WGS sequence"/>
</dbReference>
<reference evidence="1 2" key="1">
    <citation type="journal article" date="2019" name="Int. J. Syst. Evol. Microbiol.">
        <title>The Global Catalogue of Microorganisms (GCM) 10K type strain sequencing project: providing services to taxonomists for standard genome sequencing and annotation.</title>
        <authorList>
            <consortium name="The Broad Institute Genomics Platform"/>
            <consortium name="The Broad Institute Genome Sequencing Center for Infectious Disease"/>
            <person name="Wu L."/>
            <person name="Ma J."/>
        </authorList>
    </citation>
    <scope>NUCLEOTIDE SEQUENCE [LARGE SCALE GENOMIC DNA]</scope>
    <source>
        <strain evidence="1 2">JCM 13850</strain>
    </source>
</reference>
<accession>A0ABN3AGD4</accession>
<name>A0ABN3AGD4_9ACTN</name>
<gene>
    <name evidence="1" type="ORF">GCM10009727_86100</name>
</gene>
<evidence type="ECO:0000313" key="2">
    <source>
        <dbReference type="Proteomes" id="UP001501020"/>
    </source>
</evidence>
<organism evidence="1 2">
    <name type="scientific">Actinomadura napierensis</name>
    <dbReference type="NCBI Taxonomy" id="267854"/>
    <lineage>
        <taxon>Bacteria</taxon>
        <taxon>Bacillati</taxon>
        <taxon>Actinomycetota</taxon>
        <taxon>Actinomycetes</taxon>
        <taxon>Streptosporangiales</taxon>
        <taxon>Thermomonosporaceae</taxon>
        <taxon>Actinomadura</taxon>
    </lineage>
</organism>
<proteinExistence type="predicted"/>